<dbReference type="SUPFAM" id="SSF53955">
    <property type="entry name" value="Lysozyme-like"/>
    <property type="match status" value="1"/>
</dbReference>
<dbReference type="InterPro" id="IPR036365">
    <property type="entry name" value="PGBD-like_sf"/>
</dbReference>
<dbReference type="EMBL" id="JENY01000006">
    <property type="protein sequence ID" value="EXL09546.1"/>
    <property type="molecule type" value="Genomic_DNA"/>
</dbReference>
<reference evidence="4 6" key="2">
    <citation type="submission" date="2019-03" db="EMBL/GenBank/DDBJ databases">
        <title>Genomic Encyclopedia of Type Strains, Phase IV (KMG-IV): sequencing the most valuable type-strain genomes for metagenomic binning, comparative biology and taxonomic classification.</title>
        <authorList>
            <person name="Goeker M."/>
        </authorList>
    </citation>
    <scope>NUCLEOTIDE SEQUENCE [LARGE SCALE GENOMIC DNA]</scope>
    <source>
        <strain evidence="4 6">DSM 11603</strain>
    </source>
</reference>
<dbReference type="EMBL" id="SNZF01000015">
    <property type="protein sequence ID" value="TDR34292.1"/>
    <property type="molecule type" value="Genomic_DNA"/>
</dbReference>
<dbReference type="Gene3D" id="1.10.101.10">
    <property type="entry name" value="PGBD-like superfamily/PGBD"/>
    <property type="match status" value="1"/>
</dbReference>
<proteinExistence type="predicted"/>
<evidence type="ECO:0000313" key="4">
    <source>
        <dbReference type="EMBL" id="TDR34292.1"/>
    </source>
</evidence>
<dbReference type="PATRIC" id="fig|69279.3.peg.1061"/>
<keyword evidence="6" id="KW-1185">Reference proteome</keyword>
<dbReference type="HOGENOM" id="CLU_057859_0_0_5"/>
<dbReference type="STRING" id="69279.BG36_20615"/>
<dbReference type="InterPro" id="IPR023346">
    <property type="entry name" value="Lysozyme-like_dom_sf"/>
</dbReference>
<organism evidence="3 5">
    <name type="scientific">Aquamicrobium defluvii</name>
    <dbReference type="NCBI Taxonomy" id="69279"/>
    <lineage>
        <taxon>Bacteria</taxon>
        <taxon>Pseudomonadati</taxon>
        <taxon>Pseudomonadota</taxon>
        <taxon>Alphaproteobacteria</taxon>
        <taxon>Hyphomicrobiales</taxon>
        <taxon>Phyllobacteriaceae</taxon>
        <taxon>Aquamicrobium</taxon>
    </lineage>
</organism>
<protein>
    <submittedName>
        <fullName evidence="3">Peptidoglycan-binding protein</fullName>
    </submittedName>
    <submittedName>
        <fullName evidence="4">Putative peptidoglycan binding protein</fullName>
    </submittedName>
</protein>
<dbReference type="SUPFAM" id="SSF47090">
    <property type="entry name" value="PGBD-like"/>
    <property type="match status" value="1"/>
</dbReference>
<dbReference type="InterPro" id="IPR024408">
    <property type="entry name" value="Muramidase"/>
</dbReference>
<feature type="domain" description="N-acetylmuramidase" evidence="2">
    <location>
        <begin position="20"/>
        <end position="191"/>
    </location>
</feature>
<dbReference type="InterPro" id="IPR002477">
    <property type="entry name" value="Peptidoglycan-bd-like"/>
</dbReference>
<evidence type="ECO:0000313" key="3">
    <source>
        <dbReference type="EMBL" id="EXL09546.1"/>
    </source>
</evidence>
<name>A0A011UTF9_9HYPH</name>
<dbReference type="eggNOG" id="COG3409">
    <property type="taxonomic scope" value="Bacteria"/>
</dbReference>
<sequence>MFNDAVITEANAAAALAGIEPAALLAVMEVESGGRLFAVVNGRNEPLIRFEGHYFDRRLTGSKQARARELGLAAPAAGAIANPSTQAGRWALLGKATQIDARAAYESTSWGIGQVMGAHWLWLGFANVQALVAEARSGAGGQIRLMVRYIDKAGLIKALNSHDWQAFARGYNGPGYAKNAYDKKLAAAYARRASGAKQPAGTGPLLRLGSKGEAVADIQNRLVRLGYPLQVDGQFGPATREAVRRFQKDGGLAADGIVGAKTRAALTETVPGPVSRWWSAVKSGLARILGRA</sequence>
<feature type="domain" description="Peptidoglycan binding-like" evidence="1">
    <location>
        <begin position="212"/>
        <end position="266"/>
    </location>
</feature>
<comment type="caution">
    <text evidence="3">The sequence shown here is derived from an EMBL/GenBank/DDBJ whole genome shotgun (WGS) entry which is preliminary data.</text>
</comment>
<dbReference type="RefSeq" id="WP_035024603.1">
    <property type="nucleotide sequence ID" value="NZ_KK073880.1"/>
</dbReference>
<dbReference type="InterPro" id="IPR036366">
    <property type="entry name" value="PGBDSf"/>
</dbReference>
<evidence type="ECO:0000259" key="2">
    <source>
        <dbReference type="Pfam" id="PF11860"/>
    </source>
</evidence>
<dbReference type="Proteomes" id="UP000294958">
    <property type="component" value="Unassembled WGS sequence"/>
</dbReference>
<dbReference type="Pfam" id="PF11860">
    <property type="entry name" value="Muramidase"/>
    <property type="match status" value="1"/>
</dbReference>
<evidence type="ECO:0000259" key="1">
    <source>
        <dbReference type="Pfam" id="PF01471"/>
    </source>
</evidence>
<gene>
    <name evidence="3" type="ORF">BG36_20615</name>
    <name evidence="4" type="ORF">DES43_11561</name>
</gene>
<dbReference type="AlphaFoldDB" id="A0A011UTF9"/>
<reference evidence="3 5" key="1">
    <citation type="submission" date="2014-02" db="EMBL/GenBank/DDBJ databases">
        <title>Aquamicrobium defluvii Genome sequencing.</title>
        <authorList>
            <person name="Wang X."/>
        </authorList>
    </citation>
    <scope>NUCLEOTIDE SEQUENCE [LARGE SCALE GENOMIC DNA]</scope>
    <source>
        <strain evidence="3 5">W13Z1</strain>
    </source>
</reference>
<accession>A0A011UTF9</accession>
<dbReference type="Pfam" id="PF01471">
    <property type="entry name" value="PG_binding_1"/>
    <property type="match status" value="1"/>
</dbReference>
<evidence type="ECO:0000313" key="5">
    <source>
        <dbReference type="Proteomes" id="UP000019849"/>
    </source>
</evidence>
<dbReference type="Proteomes" id="UP000019849">
    <property type="component" value="Unassembled WGS sequence"/>
</dbReference>
<dbReference type="OrthoDB" id="1523598at2"/>
<evidence type="ECO:0000313" key="6">
    <source>
        <dbReference type="Proteomes" id="UP000294958"/>
    </source>
</evidence>